<dbReference type="NCBIfam" id="NF008911">
    <property type="entry name" value="PRK12275.1-2"/>
    <property type="match status" value="1"/>
</dbReference>
<protein>
    <recommendedName>
        <fullName evidence="3">Four helix bundle protein</fullName>
    </recommendedName>
</protein>
<evidence type="ECO:0000313" key="2">
    <source>
        <dbReference type="Proteomes" id="UP000011910"/>
    </source>
</evidence>
<dbReference type="CDD" id="cd16377">
    <property type="entry name" value="23S_rRNA_IVP_like"/>
    <property type="match status" value="1"/>
</dbReference>
<sequence length="121" mass="13869">MKNHNFRNLKVWQQSIELVVDVYKHSKHFPKEEMFGLTSQIRRSAVSVPSNIAEGSAKSSEKDFARYLEISMGSSYEVETQLIIANRLSMLPSKEFDQMIDDIHEVQRMIAGLSKSLSSNF</sequence>
<keyword evidence="2" id="KW-1185">Reference proteome</keyword>
<dbReference type="PANTHER" id="PTHR38471">
    <property type="entry name" value="FOUR HELIX BUNDLE PROTEIN"/>
    <property type="match status" value="1"/>
</dbReference>
<dbReference type="SUPFAM" id="SSF158446">
    <property type="entry name" value="IVS-encoded protein-like"/>
    <property type="match status" value="1"/>
</dbReference>
<dbReference type="InterPro" id="IPR036583">
    <property type="entry name" value="23S_rRNA_IVS_sf"/>
</dbReference>
<dbReference type="RefSeq" id="WP_009193591.1">
    <property type="nucleotide sequence ID" value="NZ_AODQ01000002.1"/>
</dbReference>
<comment type="caution">
    <text evidence="1">The sequence shown here is derived from an EMBL/GenBank/DDBJ whole genome shotgun (WGS) entry which is preliminary data.</text>
</comment>
<proteinExistence type="predicted"/>
<dbReference type="EMBL" id="AODQ01000002">
    <property type="protein sequence ID" value="EMR04726.1"/>
    <property type="molecule type" value="Genomic_DNA"/>
</dbReference>
<evidence type="ECO:0000313" key="1">
    <source>
        <dbReference type="EMBL" id="EMR04726.1"/>
    </source>
</evidence>
<dbReference type="NCBIfam" id="TIGR02436">
    <property type="entry name" value="four helix bundle protein"/>
    <property type="match status" value="1"/>
</dbReference>
<dbReference type="AlphaFoldDB" id="M7NC30"/>
<dbReference type="Proteomes" id="UP000011910">
    <property type="component" value="Unassembled WGS sequence"/>
</dbReference>
<dbReference type="Gene3D" id="1.20.1440.60">
    <property type="entry name" value="23S rRNA-intervening sequence"/>
    <property type="match status" value="1"/>
</dbReference>
<dbReference type="STRING" id="1279009.ADICEAN_00178"/>
<dbReference type="InterPro" id="IPR012657">
    <property type="entry name" value="23S_rRNA-intervening_sequence"/>
</dbReference>
<dbReference type="PANTHER" id="PTHR38471:SF2">
    <property type="entry name" value="FOUR HELIX BUNDLE PROTEIN"/>
    <property type="match status" value="1"/>
</dbReference>
<dbReference type="Pfam" id="PF05635">
    <property type="entry name" value="23S_rRNA_IVP"/>
    <property type="match status" value="1"/>
</dbReference>
<name>M7NC30_9BACT</name>
<evidence type="ECO:0008006" key="3">
    <source>
        <dbReference type="Google" id="ProtNLM"/>
    </source>
</evidence>
<dbReference type="OrthoDB" id="9811959at2"/>
<accession>M7NC30</accession>
<dbReference type="eggNOG" id="COG0399">
    <property type="taxonomic scope" value="Bacteria"/>
</dbReference>
<reference evidence="1 2" key="1">
    <citation type="journal article" date="2013" name="Genome Announc.">
        <title>Draft Genome Sequence of Cesiribacter andamanensis Strain AMV16T, Isolated from a Soil Sample from a Mud Volcano in the Andaman Islands, India.</title>
        <authorList>
            <person name="Shivaji S."/>
            <person name="Ara S."/>
            <person name="Begum Z."/>
            <person name="Srinivas T.N."/>
            <person name="Singh A."/>
            <person name="Kumar Pinnaka A."/>
        </authorList>
    </citation>
    <scope>NUCLEOTIDE SEQUENCE [LARGE SCALE GENOMIC DNA]</scope>
    <source>
        <strain evidence="1 2">AMV16</strain>
    </source>
</reference>
<gene>
    <name evidence="1" type="ORF">ADICEAN_00178</name>
</gene>
<organism evidence="1 2">
    <name type="scientific">Cesiribacter andamanensis AMV16</name>
    <dbReference type="NCBI Taxonomy" id="1279009"/>
    <lineage>
        <taxon>Bacteria</taxon>
        <taxon>Pseudomonadati</taxon>
        <taxon>Bacteroidota</taxon>
        <taxon>Cytophagia</taxon>
        <taxon>Cytophagales</taxon>
        <taxon>Cesiribacteraceae</taxon>
        <taxon>Cesiribacter</taxon>
    </lineage>
</organism>